<evidence type="ECO:0000256" key="2">
    <source>
        <dbReference type="SAM" id="SignalP"/>
    </source>
</evidence>
<keyword evidence="4" id="KW-1185">Reference proteome</keyword>
<comment type="caution">
    <text evidence="3">The sequence shown here is derived from an EMBL/GenBank/DDBJ whole genome shotgun (WGS) entry which is preliminary data.</text>
</comment>
<feature type="region of interest" description="Disordered" evidence="1">
    <location>
        <begin position="24"/>
        <end position="50"/>
    </location>
</feature>
<dbReference type="Proteomes" id="UP000282311">
    <property type="component" value="Unassembled WGS sequence"/>
</dbReference>
<feature type="chain" id="PRO_5038621149" description="ABC transporter substrate-binding protein" evidence="2">
    <location>
        <begin position="21"/>
        <end position="88"/>
    </location>
</feature>
<dbReference type="EMBL" id="RBAH01000017">
    <property type="protein sequence ID" value="RKN79026.1"/>
    <property type="molecule type" value="Genomic_DNA"/>
</dbReference>
<feature type="signal peptide" evidence="2">
    <location>
        <begin position="1"/>
        <end position="20"/>
    </location>
</feature>
<keyword evidence="2" id="KW-0732">Signal</keyword>
<name>A0A3B0C7R0_9BACL</name>
<proteinExistence type="predicted"/>
<dbReference type="RefSeq" id="WP_120749395.1">
    <property type="nucleotide sequence ID" value="NZ_RBAH01000017.1"/>
</dbReference>
<evidence type="ECO:0008006" key="5">
    <source>
        <dbReference type="Google" id="ProtNLM"/>
    </source>
</evidence>
<evidence type="ECO:0000313" key="3">
    <source>
        <dbReference type="EMBL" id="RKN79026.1"/>
    </source>
</evidence>
<reference evidence="3 4" key="1">
    <citation type="journal article" date="2007" name="Int. J. Syst. Evol. Microbiol.">
        <title>Paenibacillus ginsengarvi sp. nov., isolated from soil from ginseng cultivation.</title>
        <authorList>
            <person name="Yoon M.H."/>
            <person name="Ten L.N."/>
            <person name="Im W.T."/>
        </authorList>
    </citation>
    <scope>NUCLEOTIDE SEQUENCE [LARGE SCALE GENOMIC DNA]</scope>
    <source>
        <strain evidence="3 4">KCTC 13059</strain>
    </source>
</reference>
<dbReference type="AlphaFoldDB" id="A0A3B0C7R0"/>
<sequence length="88" mass="9024">MSGHAGKTKVVLLVLAAALAGCSGETGKTADTGGKDTDGGNPAKAPSAPETVTIFPNVPVTDADFQLLFVDPVKKRYPILRSSRSKAI</sequence>
<gene>
    <name evidence="3" type="ORF">D7M11_21895</name>
</gene>
<dbReference type="PROSITE" id="PS51257">
    <property type="entry name" value="PROKAR_LIPOPROTEIN"/>
    <property type="match status" value="1"/>
</dbReference>
<protein>
    <recommendedName>
        <fullName evidence="5">ABC transporter substrate-binding protein</fullName>
    </recommendedName>
</protein>
<organism evidence="3 4">
    <name type="scientific">Paenibacillus ginsengarvi</name>
    <dbReference type="NCBI Taxonomy" id="400777"/>
    <lineage>
        <taxon>Bacteria</taxon>
        <taxon>Bacillati</taxon>
        <taxon>Bacillota</taxon>
        <taxon>Bacilli</taxon>
        <taxon>Bacillales</taxon>
        <taxon>Paenibacillaceae</taxon>
        <taxon>Paenibacillus</taxon>
    </lineage>
</organism>
<evidence type="ECO:0000256" key="1">
    <source>
        <dbReference type="SAM" id="MobiDB-lite"/>
    </source>
</evidence>
<accession>A0A3B0C7R0</accession>
<evidence type="ECO:0000313" key="4">
    <source>
        <dbReference type="Proteomes" id="UP000282311"/>
    </source>
</evidence>